<proteinExistence type="predicted"/>
<name>A0A1H3N239_9EURY</name>
<dbReference type="Pfam" id="PF25922">
    <property type="entry name" value="DUF7968"/>
    <property type="match status" value="1"/>
</dbReference>
<evidence type="ECO:0000256" key="1">
    <source>
        <dbReference type="SAM" id="MobiDB-lite"/>
    </source>
</evidence>
<organism evidence="3 4">
    <name type="scientific">Halopenitus persicus</name>
    <dbReference type="NCBI Taxonomy" id="1048396"/>
    <lineage>
        <taxon>Archaea</taxon>
        <taxon>Methanobacteriati</taxon>
        <taxon>Methanobacteriota</taxon>
        <taxon>Stenosarchaea group</taxon>
        <taxon>Halobacteria</taxon>
        <taxon>Halobacteriales</taxon>
        <taxon>Haloferacaceae</taxon>
        <taxon>Halopenitus</taxon>
    </lineage>
</organism>
<dbReference type="OrthoDB" id="239888at2157"/>
<dbReference type="InterPro" id="IPR058274">
    <property type="entry name" value="DUF7968"/>
</dbReference>
<accession>A0A1H3N239</accession>
<dbReference type="EMBL" id="FNPC01000011">
    <property type="protein sequence ID" value="SDY82906.1"/>
    <property type="molecule type" value="Genomic_DNA"/>
</dbReference>
<sequence>MSQSDPTDSTATATPARPTATRVVLSMPEGVSGWVRSQIDADRYRGYFRRTLGEVSVGDVTEEFVDIGCCGNNLDVPFRVERIEVDDDGNTGSTDETAAEVAVVDENTAIEYVDRAGDVEGGWKVQSADGPTR</sequence>
<dbReference type="Proteomes" id="UP000199079">
    <property type="component" value="Unassembled WGS sequence"/>
</dbReference>
<reference evidence="4" key="1">
    <citation type="submission" date="2016-10" db="EMBL/GenBank/DDBJ databases">
        <authorList>
            <person name="Varghese N."/>
            <person name="Submissions S."/>
        </authorList>
    </citation>
    <scope>NUCLEOTIDE SEQUENCE [LARGE SCALE GENOMIC DNA]</scope>
    <source>
        <strain evidence="4">DC30,IBRC 10041,KCTC 4046</strain>
    </source>
</reference>
<dbReference type="RefSeq" id="WP_092734597.1">
    <property type="nucleotide sequence ID" value="NZ_FNPC01000011.1"/>
</dbReference>
<feature type="region of interest" description="Disordered" evidence="1">
    <location>
        <begin position="1"/>
        <end position="20"/>
    </location>
</feature>
<evidence type="ECO:0000313" key="4">
    <source>
        <dbReference type="Proteomes" id="UP000199079"/>
    </source>
</evidence>
<gene>
    <name evidence="3" type="ORF">SAMN05216564_11130</name>
</gene>
<evidence type="ECO:0000259" key="2">
    <source>
        <dbReference type="Pfam" id="PF25922"/>
    </source>
</evidence>
<dbReference type="AlphaFoldDB" id="A0A1H3N239"/>
<protein>
    <recommendedName>
        <fullName evidence="2">DUF7968 domain-containing protein</fullName>
    </recommendedName>
</protein>
<evidence type="ECO:0000313" key="3">
    <source>
        <dbReference type="EMBL" id="SDY82906.1"/>
    </source>
</evidence>
<keyword evidence="4" id="KW-1185">Reference proteome</keyword>
<feature type="domain" description="DUF7968" evidence="2">
    <location>
        <begin position="17"/>
        <end position="132"/>
    </location>
</feature>